<sequence length="107" mass="11496">MLPALPPAREPAFRDPEPVARPWSWRLLDDAGEPATSAPRDRERDGDRDGEPEPEDAVSDVPAGFPSRGDAETWLGTAWRGLAAAGVASVVLVQEGREVTRLVLGRG</sequence>
<proteinExistence type="predicted"/>
<protein>
    <submittedName>
        <fullName evidence="2">Uncharacterized protein</fullName>
    </submittedName>
</protein>
<comment type="caution">
    <text evidence="2">The sequence shown here is derived from an EMBL/GenBank/DDBJ whole genome shotgun (WGS) entry which is preliminary data.</text>
</comment>
<reference evidence="2" key="1">
    <citation type="submission" date="2022-05" db="EMBL/GenBank/DDBJ databases">
        <authorList>
            <person name="Tuo L."/>
        </authorList>
    </citation>
    <scope>NUCLEOTIDE SEQUENCE</scope>
    <source>
        <strain evidence="2">BSK12Z-4</strain>
    </source>
</reference>
<evidence type="ECO:0000256" key="1">
    <source>
        <dbReference type="SAM" id="MobiDB-lite"/>
    </source>
</evidence>
<accession>A0A9X2D5A0</accession>
<name>A0A9X2D5A0_9ACTN</name>
<evidence type="ECO:0000313" key="2">
    <source>
        <dbReference type="EMBL" id="MCM0619545.1"/>
    </source>
</evidence>
<dbReference type="EMBL" id="JAMOIL010000003">
    <property type="protein sequence ID" value="MCM0619545.1"/>
    <property type="molecule type" value="Genomic_DNA"/>
</dbReference>
<organism evidence="2 3">
    <name type="scientific">Nocardioides bruguierae</name>
    <dbReference type="NCBI Taxonomy" id="2945102"/>
    <lineage>
        <taxon>Bacteria</taxon>
        <taxon>Bacillati</taxon>
        <taxon>Actinomycetota</taxon>
        <taxon>Actinomycetes</taxon>
        <taxon>Propionibacteriales</taxon>
        <taxon>Nocardioidaceae</taxon>
        <taxon>Nocardioides</taxon>
    </lineage>
</organism>
<evidence type="ECO:0000313" key="3">
    <source>
        <dbReference type="Proteomes" id="UP001139485"/>
    </source>
</evidence>
<keyword evidence="3" id="KW-1185">Reference proteome</keyword>
<dbReference type="AlphaFoldDB" id="A0A9X2D5A0"/>
<dbReference type="Proteomes" id="UP001139485">
    <property type="component" value="Unassembled WGS sequence"/>
</dbReference>
<feature type="region of interest" description="Disordered" evidence="1">
    <location>
        <begin position="1"/>
        <end position="69"/>
    </location>
</feature>
<gene>
    <name evidence="2" type="ORF">M8330_04440</name>
</gene>
<dbReference type="RefSeq" id="WP_250826355.1">
    <property type="nucleotide sequence ID" value="NZ_JAMOIL010000003.1"/>
</dbReference>
<feature type="compositionally biased region" description="Basic and acidic residues" evidence="1">
    <location>
        <begin position="39"/>
        <end position="51"/>
    </location>
</feature>